<protein>
    <recommendedName>
        <fullName evidence="4">DUF2334 domain-containing protein</fullName>
    </recommendedName>
</protein>
<evidence type="ECO:0008006" key="4">
    <source>
        <dbReference type="Google" id="ProtNLM"/>
    </source>
</evidence>
<gene>
    <name evidence="2" type="ORF">HNR02_001978</name>
</gene>
<dbReference type="GO" id="GO:0005975">
    <property type="term" value="P:carbohydrate metabolic process"/>
    <property type="evidence" value="ECO:0007669"/>
    <property type="project" value="InterPro"/>
</dbReference>
<evidence type="ECO:0000313" key="2">
    <source>
        <dbReference type="EMBL" id="NYI88655.1"/>
    </source>
</evidence>
<dbReference type="InterPro" id="IPR018763">
    <property type="entry name" value="DUF2334"/>
</dbReference>
<organism evidence="2 3">
    <name type="scientific">Amycolatopsis endophytica</name>
    <dbReference type="NCBI Taxonomy" id="860233"/>
    <lineage>
        <taxon>Bacteria</taxon>
        <taxon>Bacillati</taxon>
        <taxon>Actinomycetota</taxon>
        <taxon>Actinomycetes</taxon>
        <taxon>Pseudonocardiales</taxon>
        <taxon>Pseudonocardiaceae</taxon>
        <taxon>Amycolatopsis</taxon>
    </lineage>
</organism>
<feature type="region of interest" description="Disordered" evidence="1">
    <location>
        <begin position="229"/>
        <end position="249"/>
    </location>
</feature>
<feature type="compositionally biased region" description="Polar residues" evidence="1">
    <location>
        <begin position="229"/>
        <end position="240"/>
    </location>
</feature>
<dbReference type="InterPro" id="IPR011330">
    <property type="entry name" value="Glyco_hydro/deAcase_b/a-brl"/>
</dbReference>
<name>A0A853B1C4_9PSEU</name>
<keyword evidence="3" id="KW-1185">Reference proteome</keyword>
<dbReference type="AlphaFoldDB" id="A0A853B1C4"/>
<dbReference type="Proteomes" id="UP000549616">
    <property type="component" value="Unassembled WGS sequence"/>
</dbReference>
<dbReference type="RefSeq" id="WP_179772857.1">
    <property type="nucleotide sequence ID" value="NZ_JACCFK010000001.1"/>
</dbReference>
<dbReference type="EMBL" id="JACCFK010000001">
    <property type="protein sequence ID" value="NYI88655.1"/>
    <property type="molecule type" value="Genomic_DNA"/>
</dbReference>
<proteinExistence type="predicted"/>
<comment type="caution">
    <text evidence="2">The sequence shown here is derived from an EMBL/GenBank/DDBJ whole genome shotgun (WGS) entry which is preliminary data.</text>
</comment>
<evidence type="ECO:0000313" key="3">
    <source>
        <dbReference type="Proteomes" id="UP000549616"/>
    </source>
</evidence>
<reference evidence="2 3" key="1">
    <citation type="submission" date="2020-07" db="EMBL/GenBank/DDBJ databases">
        <title>Sequencing the genomes of 1000 actinobacteria strains.</title>
        <authorList>
            <person name="Klenk H.-P."/>
        </authorList>
    </citation>
    <scope>NUCLEOTIDE SEQUENCE [LARGE SCALE GENOMIC DNA]</scope>
    <source>
        <strain evidence="2 3">DSM 104006</strain>
    </source>
</reference>
<dbReference type="Gene3D" id="3.20.20.370">
    <property type="entry name" value="Glycoside hydrolase/deacetylase"/>
    <property type="match status" value="1"/>
</dbReference>
<evidence type="ECO:0000256" key="1">
    <source>
        <dbReference type="SAM" id="MobiDB-lite"/>
    </source>
</evidence>
<sequence>MDARLLVSLSGIGPRTLHRCAELAAELDRRNVPLSLLFAPRAEGSQAATEWVRTRVHRGDGLLLHGYDHRITPSHRAVSLHRKAEFAGLPAHEARLRMIAAKAAMEKLDLSADGFAPPRWLASPGTIAAAREQDFALCADLVAVHDLRTRTIHRARVQSFAAHNHRTETVRAFALVLASARAARRGGLVRLGIDAVDLARPGLRHAFLDAVDVALENRAFGTTYGSLTSSPRVPTRTSVPSGARLVNRP</sequence>
<dbReference type="Pfam" id="PF10096">
    <property type="entry name" value="DUF2334"/>
    <property type="match status" value="1"/>
</dbReference>
<accession>A0A853B1C4</accession>
<dbReference type="SUPFAM" id="SSF88713">
    <property type="entry name" value="Glycoside hydrolase/deacetylase"/>
    <property type="match status" value="1"/>
</dbReference>